<dbReference type="AlphaFoldDB" id="A0AA45WZ37"/>
<gene>
    <name evidence="2" type="ORF">SAMN06296020_1238</name>
</gene>
<dbReference type="Pfam" id="PF02538">
    <property type="entry name" value="Hydantoinase_B"/>
    <property type="match status" value="1"/>
</dbReference>
<evidence type="ECO:0000313" key="2">
    <source>
        <dbReference type="EMBL" id="SMP71366.1"/>
    </source>
</evidence>
<keyword evidence="3" id="KW-1185">Reference proteome</keyword>
<name>A0AA45WZ37_9CLOT</name>
<dbReference type="InterPro" id="IPR003692">
    <property type="entry name" value="Hydantoinase_B"/>
</dbReference>
<reference evidence="2" key="1">
    <citation type="submission" date="2017-05" db="EMBL/GenBank/DDBJ databases">
        <authorList>
            <person name="Varghese N."/>
            <person name="Submissions S."/>
        </authorList>
    </citation>
    <scope>NUCLEOTIDE SEQUENCE</scope>
    <source>
        <strain evidence="2">Su22</strain>
    </source>
</reference>
<sequence>MSNAILLEVVNNALRSVAEQMSATMVRSSYSTIVKEMMDCSSAVFDSQGRLLAEGANVPIHLNCLGPCLNTVLTKYFSREEMNPGDLILTNHPYAGGESLGSHHTKDLIMIAPVFSDEEALIAFSVTMLHHKDVGGVWTGDSWTVEIWQEGFLMEPVKLYDKGVRNEALWNVILNNTRNPRDMKGDLMAQISACNIGIKGFRQIVKKYGLELVNAVVEDLLSYSERLTRNEIRRIKDGRYEHEEKILDDGFQGGPYTLKLTVIVEGDNITFDYTGTDKQIRGPINSPLSATISATYYTMRCITNAHIPSNQGCHRPITVVAPEGTLVNCTMPIGCFQRMVTDHILVDLIMGAMAHAIPDKVMADSCGTNYDFCSGTNLETHPRGGEVNHRQYWGEIVPGGLGARPHSDGVSIMSCHVTNCPIPPLEAQEIEAPMLFIERSILPDSEGAGKFRSGFAQRRKWQLLGYDGIFSHVSQKSKIPPQGIFGGLPGETSQWIINEGKKNEQVLEYAMGDVIFLNYGDTVTCITASGGGCGNPFERDPEKVREDVEMGLVSVERAKETYGVVIDSETFEVDVNETAKIREHAGRNH</sequence>
<dbReference type="RefSeq" id="WP_283410835.1">
    <property type="nucleotide sequence ID" value="NZ_FXUF01000023.1"/>
</dbReference>
<dbReference type="EMBL" id="FXUF01000023">
    <property type="protein sequence ID" value="SMP71366.1"/>
    <property type="molecule type" value="Genomic_DNA"/>
</dbReference>
<dbReference type="PANTHER" id="PTHR11365:SF23">
    <property type="entry name" value="HYPOTHETICAL 5-OXOPROLINASE (EUROFUNG)-RELATED"/>
    <property type="match status" value="1"/>
</dbReference>
<feature type="domain" description="Hydantoinase B/oxoprolinase" evidence="1">
    <location>
        <begin position="4"/>
        <end position="536"/>
    </location>
</feature>
<dbReference type="GO" id="GO:0006749">
    <property type="term" value="P:glutathione metabolic process"/>
    <property type="evidence" value="ECO:0007669"/>
    <property type="project" value="TreeGrafter"/>
</dbReference>
<dbReference type="GO" id="GO:0017168">
    <property type="term" value="F:5-oxoprolinase (ATP-hydrolyzing) activity"/>
    <property type="evidence" value="ECO:0007669"/>
    <property type="project" value="TreeGrafter"/>
</dbReference>
<organism evidence="2 3">
    <name type="scientific">Anoxynatronum buryatiense</name>
    <dbReference type="NCBI Taxonomy" id="489973"/>
    <lineage>
        <taxon>Bacteria</taxon>
        <taxon>Bacillati</taxon>
        <taxon>Bacillota</taxon>
        <taxon>Clostridia</taxon>
        <taxon>Eubacteriales</taxon>
        <taxon>Clostridiaceae</taxon>
        <taxon>Anoxynatronum</taxon>
    </lineage>
</organism>
<dbReference type="GO" id="GO:0005829">
    <property type="term" value="C:cytosol"/>
    <property type="evidence" value="ECO:0007669"/>
    <property type="project" value="TreeGrafter"/>
</dbReference>
<comment type="caution">
    <text evidence="2">The sequence shown here is derived from an EMBL/GenBank/DDBJ whole genome shotgun (WGS) entry which is preliminary data.</text>
</comment>
<dbReference type="Proteomes" id="UP001158066">
    <property type="component" value="Unassembled WGS sequence"/>
</dbReference>
<evidence type="ECO:0000259" key="1">
    <source>
        <dbReference type="Pfam" id="PF02538"/>
    </source>
</evidence>
<dbReference type="InterPro" id="IPR045079">
    <property type="entry name" value="Oxoprolinase-like"/>
</dbReference>
<accession>A0AA45WZ37</accession>
<proteinExistence type="predicted"/>
<evidence type="ECO:0000313" key="3">
    <source>
        <dbReference type="Proteomes" id="UP001158066"/>
    </source>
</evidence>
<dbReference type="PANTHER" id="PTHR11365">
    <property type="entry name" value="5-OXOPROLINASE RELATED"/>
    <property type="match status" value="1"/>
</dbReference>
<protein>
    <submittedName>
        <fullName evidence="2">N-methylhydantoinase B</fullName>
    </submittedName>
</protein>